<keyword evidence="2 6" id="KW-0238">DNA-binding</keyword>
<dbReference type="InterPro" id="IPR000281">
    <property type="entry name" value="HTH_RpiR"/>
</dbReference>
<dbReference type="PANTHER" id="PTHR30514:SF18">
    <property type="entry name" value="RPIR-FAMILY TRANSCRIPTIONAL REGULATOR"/>
    <property type="match status" value="1"/>
</dbReference>
<evidence type="ECO:0000259" key="5">
    <source>
        <dbReference type="PROSITE" id="PS51464"/>
    </source>
</evidence>
<name>A0ABT9W0P4_9BACI</name>
<keyword evidence="1" id="KW-0805">Transcription regulation</keyword>
<dbReference type="RefSeq" id="WP_307395338.1">
    <property type="nucleotide sequence ID" value="NZ_BAAADK010000003.1"/>
</dbReference>
<evidence type="ECO:0000313" key="7">
    <source>
        <dbReference type="Proteomes" id="UP001235840"/>
    </source>
</evidence>
<dbReference type="EMBL" id="JAUSTY010000011">
    <property type="protein sequence ID" value="MDQ0166828.1"/>
    <property type="molecule type" value="Genomic_DNA"/>
</dbReference>
<gene>
    <name evidence="6" type="ORF">J2S11_002744</name>
</gene>
<organism evidence="6 7">
    <name type="scientific">Caldalkalibacillus horti</name>
    <dbReference type="NCBI Taxonomy" id="77523"/>
    <lineage>
        <taxon>Bacteria</taxon>
        <taxon>Bacillati</taxon>
        <taxon>Bacillota</taxon>
        <taxon>Bacilli</taxon>
        <taxon>Bacillales</taxon>
        <taxon>Bacillaceae</taxon>
        <taxon>Caldalkalibacillus</taxon>
    </lineage>
</organism>
<dbReference type="InterPro" id="IPR046348">
    <property type="entry name" value="SIS_dom_sf"/>
</dbReference>
<dbReference type="InterPro" id="IPR035472">
    <property type="entry name" value="RpiR-like_SIS"/>
</dbReference>
<dbReference type="InterPro" id="IPR047640">
    <property type="entry name" value="RpiR-like"/>
</dbReference>
<feature type="domain" description="SIS" evidence="5">
    <location>
        <begin position="125"/>
        <end position="262"/>
    </location>
</feature>
<dbReference type="PROSITE" id="PS51464">
    <property type="entry name" value="SIS"/>
    <property type="match status" value="1"/>
</dbReference>
<evidence type="ECO:0000256" key="3">
    <source>
        <dbReference type="ARBA" id="ARBA00023163"/>
    </source>
</evidence>
<dbReference type="Pfam" id="PF01418">
    <property type="entry name" value="HTH_6"/>
    <property type="match status" value="1"/>
</dbReference>
<keyword evidence="3" id="KW-0804">Transcription</keyword>
<feature type="domain" description="HTH rpiR-type" evidence="4">
    <location>
        <begin position="2"/>
        <end position="78"/>
    </location>
</feature>
<evidence type="ECO:0000256" key="2">
    <source>
        <dbReference type="ARBA" id="ARBA00023125"/>
    </source>
</evidence>
<dbReference type="Pfam" id="PF01380">
    <property type="entry name" value="SIS"/>
    <property type="match status" value="1"/>
</dbReference>
<dbReference type="InterPro" id="IPR009057">
    <property type="entry name" value="Homeodomain-like_sf"/>
</dbReference>
<reference evidence="6 7" key="1">
    <citation type="submission" date="2023-07" db="EMBL/GenBank/DDBJ databases">
        <title>Genomic Encyclopedia of Type Strains, Phase IV (KMG-IV): sequencing the most valuable type-strain genomes for metagenomic binning, comparative biology and taxonomic classification.</title>
        <authorList>
            <person name="Goeker M."/>
        </authorList>
    </citation>
    <scope>NUCLEOTIDE SEQUENCE [LARGE SCALE GENOMIC DNA]</scope>
    <source>
        <strain evidence="6 7">DSM 12751</strain>
    </source>
</reference>
<dbReference type="InterPro" id="IPR036388">
    <property type="entry name" value="WH-like_DNA-bd_sf"/>
</dbReference>
<dbReference type="Gene3D" id="1.10.10.10">
    <property type="entry name" value="Winged helix-like DNA-binding domain superfamily/Winged helix DNA-binding domain"/>
    <property type="match status" value="1"/>
</dbReference>
<evidence type="ECO:0000313" key="6">
    <source>
        <dbReference type="EMBL" id="MDQ0166828.1"/>
    </source>
</evidence>
<accession>A0ABT9W0P4</accession>
<proteinExistence type="predicted"/>
<comment type="caution">
    <text evidence="6">The sequence shown here is derived from an EMBL/GenBank/DDBJ whole genome shotgun (WGS) entry which is preliminary data.</text>
</comment>
<dbReference type="SUPFAM" id="SSF46689">
    <property type="entry name" value="Homeodomain-like"/>
    <property type="match status" value="1"/>
</dbReference>
<dbReference type="Gene3D" id="3.40.50.10490">
    <property type="entry name" value="Glucose-6-phosphate isomerase like protein, domain 1"/>
    <property type="match status" value="1"/>
</dbReference>
<dbReference type="PROSITE" id="PS51071">
    <property type="entry name" value="HTH_RPIR"/>
    <property type="match status" value="1"/>
</dbReference>
<dbReference type="Proteomes" id="UP001235840">
    <property type="component" value="Unassembled WGS sequence"/>
</dbReference>
<dbReference type="InterPro" id="IPR001347">
    <property type="entry name" value="SIS_dom"/>
</dbReference>
<dbReference type="CDD" id="cd05013">
    <property type="entry name" value="SIS_RpiR"/>
    <property type="match status" value="1"/>
</dbReference>
<dbReference type="GO" id="GO:0003677">
    <property type="term" value="F:DNA binding"/>
    <property type="evidence" value="ECO:0007669"/>
    <property type="project" value="UniProtKB-KW"/>
</dbReference>
<dbReference type="PANTHER" id="PTHR30514">
    <property type="entry name" value="GLUCOKINASE"/>
    <property type="match status" value="1"/>
</dbReference>
<evidence type="ECO:0000259" key="4">
    <source>
        <dbReference type="PROSITE" id="PS51071"/>
    </source>
</evidence>
<keyword evidence="7" id="KW-1185">Reference proteome</keyword>
<evidence type="ECO:0000256" key="1">
    <source>
        <dbReference type="ARBA" id="ARBA00023015"/>
    </source>
</evidence>
<sequence length="282" mass="32354">MDQLKEKVLNQYDNLSKGLKKVAKHFLNHPATFAMYSAAQVGKEINVGETTVIRFCHALGYHRFSDFQKEVKDKLLNNQSSLNEYHSEKKGLDHNINLVKQIMFKDAEVIQSTAEKMNIEDYQRAIDHLEKSKRILVSGMRSSYAMAHWFAFVLEIFRGDVRLFRPDMDDIILRLHELNSESTLVAFSFHRYAIETVNIAKEAKNQGAFVIGISDSMVSPIREYVDVLFTVPLPKPSTLDVGPAVFSLINALVAGVYMKNPSQFEKRMELYDKVKINHFFAE</sequence>
<dbReference type="SUPFAM" id="SSF53697">
    <property type="entry name" value="SIS domain"/>
    <property type="match status" value="1"/>
</dbReference>
<protein>
    <submittedName>
        <fullName evidence="6">DNA-binding MurR/RpiR family transcriptional regulator</fullName>
    </submittedName>
</protein>